<proteinExistence type="inferred from homology"/>
<name>A0A7X3LT99_9HYPH</name>
<feature type="domain" description="Tyr recombinase" evidence="6">
    <location>
        <begin position="106"/>
        <end position="291"/>
    </location>
</feature>
<evidence type="ECO:0000256" key="4">
    <source>
        <dbReference type="ARBA" id="ARBA00023172"/>
    </source>
</evidence>
<comment type="similarity">
    <text evidence="1">Belongs to the 'phage' integrase family.</text>
</comment>
<sequence length="292" mass="32790">MPTLKEALSYYLRMKGNGRGKVFENTSARSINYAIDIIGNHRIDQYKRDEILKYRDALTARGLSNSSVRRVFASFRSIFRFVASEHGLDTTPLFAGIFLGTAESVKKRKPISDHGLKRVQTECRRVNDDMRHLIALVSDTGLRLAEAAGLVKDDVILEGPHPHLLIRPHPWRRLKTPSSERVVPLVGAALWAVTRSMDAESRFLFPRYCSEAICKAAYASSALNRWLSNHVADGVVVHSFRHSLRDRLRAVECPAEIVDEIGGWSSKNVGRSYGDGYPISVKASWMAKITQI</sequence>
<dbReference type="InterPro" id="IPR050090">
    <property type="entry name" value="Tyrosine_recombinase_XerCD"/>
</dbReference>
<evidence type="ECO:0000256" key="5">
    <source>
        <dbReference type="PROSITE-ProRule" id="PRU01248"/>
    </source>
</evidence>
<dbReference type="AlphaFoldDB" id="A0A7X3LT99"/>
<dbReference type="GO" id="GO:0003677">
    <property type="term" value="F:DNA binding"/>
    <property type="evidence" value="ECO:0007669"/>
    <property type="project" value="UniProtKB-UniRule"/>
</dbReference>
<dbReference type="EMBL" id="WUMV01000003">
    <property type="protein sequence ID" value="MXN64630.1"/>
    <property type="molecule type" value="Genomic_DNA"/>
</dbReference>
<accession>A0A7X3LT99</accession>
<dbReference type="InterPro" id="IPR011010">
    <property type="entry name" value="DNA_brk_join_enz"/>
</dbReference>
<dbReference type="PANTHER" id="PTHR30349">
    <property type="entry name" value="PHAGE INTEGRASE-RELATED"/>
    <property type="match status" value="1"/>
</dbReference>
<comment type="caution">
    <text evidence="8">The sequence shown here is derived from an EMBL/GenBank/DDBJ whole genome shotgun (WGS) entry which is preliminary data.</text>
</comment>
<dbReference type="InterPro" id="IPR002104">
    <property type="entry name" value="Integrase_catalytic"/>
</dbReference>
<evidence type="ECO:0000256" key="2">
    <source>
        <dbReference type="ARBA" id="ARBA00022908"/>
    </source>
</evidence>
<dbReference type="InterPro" id="IPR044068">
    <property type="entry name" value="CB"/>
</dbReference>
<organism evidence="8 9">
    <name type="scientific">Stappia sediminis</name>
    <dbReference type="NCBI Taxonomy" id="2692190"/>
    <lineage>
        <taxon>Bacteria</taxon>
        <taxon>Pseudomonadati</taxon>
        <taxon>Pseudomonadota</taxon>
        <taxon>Alphaproteobacteria</taxon>
        <taxon>Hyphomicrobiales</taxon>
        <taxon>Stappiaceae</taxon>
        <taxon>Stappia</taxon>
    </lineage>
</organism>
<evidence type="ECO:0000256" key="3">
    <source>
        <dbReference type="ARBA" id="ARBA00023125"/>
    </source>
</evidence>
<dbReference type="SUPFAM" id="SSF56349">
    <property type="entry name" value="DNA breaking-rejoining enzymes"/>
    <property type="match status" value="1"/>
</dbReference>
<evidence type="ECO:0000256" key="1">
    <source>
        <dbReference type="ARBA" id="ARBA00008857"/>
    </source>
</evidence>
<dbReference type="Proteomes" id="UP000433101">
    <property type="component" value="Unassembled WGS sequence"/>
</dbReference>
<dbReference type="GO" id="GO:0006310">
    <property type="term" value="P:DNA recombination"/>
    <property type="evidence" value="ECO:0007669"/>
    <property type="project" value="UniProtKB-KW"/>
</dbReference>
<dbReference type="Gene3D" id="1.10.443.10">
    <property type="entry name" value="Intergrase catalytic core"/>
    <property type="match status" value="1"/>
</dbReference>
<evidence type="ECO:0000313" key="9">
    <source>
        <dbReference type="Proteomes" id="UP000433101"/>
    </source>
</evidence>
<dbReference type="PROSITE" id="PS51898">
    <property type="entry name" value="TYR_RECOMBINASE"/>
    <property type="match status" value="1"/>
</dbReference>
<dbReference type="Gene3D" id="1.10.150.130">
    <property type="match status" value="1"/>
</dbReference>
<evidence type="ECO:0000259" key="7">
    <source>
        <dbReference type="PROSITE" id="PS51900"/>
    </source>
</evidence>
<dbReference type="GO" id="GO:0015074">
    <property type="term" value="P:DNA integration"/>
    <property type="evidence" value="ECO:0007669"/>
    <property type="project" value="UniProtKB-KW"/>
</dbReference>
<gene>
    <name evidence="8" type="ORF">GR183_06910</name>
</gene>
<evidence type="ECO:0000259" key="6">
    <source>
        <dbReference type="PROSITE" id="PS51898"/>
    </source>
</evidence>
<keyword evidence="3 5" id="KW-0238">DNA-binding</keyword>
<feature type="domain" description="Core-binding (CB)" evidence="7">
    <location>
        <begin position="2"/>
        <end position="83"/>
    </location>
</feature>
<keyword evidence="2" id="KW-0229">DNA integration</keyword>
<protein>
    <submittedName>
        <fullName evidence="8">Tyrosine-type recombinase/integrase</fullName>
    </submittedName>
</protein>
<evidence type="ECO:0000313" key="8">
    <source>
        <dbReference type="EMBL" id="MXN64630.1"/>
    </source>
</evidence>
<dbReference type="Pfam" id="PF00589">
    <property type="entry name" value="Phage_integrase"/>
    <property type="match status" value="1"/>
</dbReference>
<dbReference type="InterPro" id="IPR013762">
    <property type="entry name" value="Integrase-like_cat_sf"/>
</dbReference>
<dbReference type="PROSITE" id="PS51900">
    <property type="entry name" value="CB"/>
    <property type="match status" value="1"/>
</dbReference>
<reference evidence="8 9" key="1">
    <citation type="submission" date="2019-12" db="EMBL/GenBank/DDBJ databases">
        <authorList>
            <person name="Li M."/>
        </authorList>
    </citation>
    <scope>NUCLEOTIDE SEQUENCE [LARGE SCALE GENOMIC DNA]</scope>
    <source>
        <strain evidence="8 9">GBMRC 2046</strain>
    </source>
</reference>
<dbReference type="PANTHER" id="PTHR30349:SF64">
    <property type="entry name" value="PROPHAGE INTEGRASE INTD-RELATED"/>
    <property type="match status" value="1"/>
</dbReference>
<keyword evidence="4" id="KW-0233">DNA recombination</keyword>
<dbReference type="InterPro" id="IPR010998">
    <property type="entry name" value="Integrase_recombinase_N"/>
</dbReference>
<keyword evidence="9" id="KW-1185">Reference proteome</keyword>